<evidence type="ECO:0000313" key="4">
    <source>
        <dbReference type="EMBL" id="OEV08508.1"/>
    </source>
</evidence>
<name>A0A1E7KX46_9ACTN</name>
<organism evidence="4 5">
    <name type="scientific">Streptomyces nanshensis</name>
    <dbReference type="NCBI Taxonomy" id="518642"/>
    <lineage>
        <taxon>Bacteria</taxon>
        <taxon>Bacillati</taxon>
        <taxon>Actinomycetota</taxon>
        <taxon>Actinomycetes</taxon>
        <taxon>Kitasatosporales</taxon>
        <taxon>Streptomycetaceae</taxon>
        <taxon>Streptomyces</taxon>
    </lineage>
</organism>
<evidence type="ECO:0000313" key="5">
    <source>
        <dbReference type="Proteomes" id="UP000176005"/>
    </source>
</evidence>
<dbReference type="GO" id="GO:0006355">
    <property type="term" value="P:regulation of DNA-templated transcription"/>
    <property type="evidence" value="ECO:0007669"/>
    <property type="project" value="InterPro"/>
</dbReference>
<dbReference type="GO" id="GO:0003677">
    <property type="term" value="F:DNA binding"/>
    <property type="evidence" value="ECO:0007669"/>
    <property type="project" value="UniProtKB-UniRule"/>
</dbReference>
<dbReference type="InterPro" id="IPR016032">
    <property type="entry name" value="Sig_transdc_resp-reg_C-effctor"/>
</dbReference>
<proteinExistence type="predicted"/>
<gene>
    <name evidence="4" type="ORF">AN218_26230</name>
</gene>
<evidence type="ECO:0000256" key="1">
    <source>
        <dbReference type="ARBA" id="ARBA00023125"/>
    </source>
</evidence>
<feature type="DNA-binding region" description="OmpR/PhoB-type" evidence="2">
    <location>
        <begin position="55"/>
        <end position="150"/>
    </location>
</feature>
<accession>A0A1E7KX46</accession>
<dbReference type="SMART" id="SM00862">
    <property type="entry name" value="Trans_reg_C"/>
    <property type="match status" value="1"/>
</dbReference>
<feature type="domain" description="OmpR/PhoB-type" evidence="3">
    <location>
        <begin position="55"/>
        <end position="150"/>
    </location>
</feature>
<evidence type="ECO:0000256" key="2">
    <source>
        <dbReference type="PROSITE-ProRule" id="PRU01091"/>
    </source>
</evidence>
<dbReference type="Proteomes" id="UP000176005">
    <property type="component" value="Unassembled WGS sequence"/>
</dbReference>
<keyword evidence="1 2" id="KW-0238">DNA-binding</keyword>
<dbReference type="AlphaFoldDB" id="A0A1E7KX46"/>
<protein>
    <recommendedName>
        <fullName evidence="3">OmpR/PhoB-type domain-containing protein</fullName>
    </recommendedName>
</protein>
<evidence type="ECO:0000259" key="3">
    <source>
        <dbReference type="PROSITE" id="PS51755"/>
    </source>
</evidence>
<dbReference type="EMBL" id="LJGW01000419">
    <property type="protein sequence ID" value="OEV08508.1"/>
    <property type="molecule type" value="Genomic_DNA"/>
</dbReference>
<comment type="caution">
    <text evidence="4">The sequence shown here is derived from an EMBL/GenBank/DDBJ whole genome shotgun (WGS) entry which is preliminary data.</text>
</comment>
<dbReference type="PROSITE" id="PS51755">
    <property type="entry name" value="OMPR_PHOB"/>
    <property type="match status" value="1"/>
</dbReference>
<sequence>MESAKRERCVEEGVLRLLIIEGGAPAPLCSDVREDWVRAPISKPDLRARVAALRAKSYPFTVPRVDPSGALKYRDRIVAISPAETALLESLTTAFQGLVPREELMSRLVERQACSTRNALDLHIMRIRRRIRPLGLTLQTAWGRGYILEHATDAGE</sequence>
<dbReference type="GO" id="GO:0000160">
    <property type="term" value="P:phosphorelay signal transduction system"/>
    <property type="evidence" value="ECO:0007669"/>
    <property type="project" value="InterPro"/>
</dbReference>
<dbReference type="Pfam" id="PF00486">
    <property type="entry name" value="Trans_reg_C"/>
    <property type="match status" value="1"/>
</dbReference>
<dbReference type="PATRIC" id="fig|518642.10.peg.6185"/>
<dbReference type="InterPro" id="IPR001867">
    <property type="entry name" value="OmpR/PhoB-type_DNA-bd"/>
</dbReference>
<keyword evidence="5" id="KW-1185">Reference proteome</keyword>
<dbReference type="Gene3D" id="1.10.10.10">
    <property type="entry name" value="Winged helix-like DNA-binding domain superfamily/Winged helix DNA-binding domain"/>
    <property type="match status" value="1"/>
</dbReference>
<dbReference type="SUPFAM" id="SSF46894">
    <property type="entry name" value="C-terminal effector domain of the bipartite response regulators"/>
    <property type="match status" value="1"/>
</dbReference>
<reference evidence="4 5" key="1">
    <citation type="journal article" date="2016" name="Front. Microbiol.">
        <title>Comparative Genomics Analysis of Streptomyces Species Reveals Their Adaptation to the Marine Environment and Their Diversity at the Genomic Level.</title>
        <authorList>
            <person name="Tian X."/>
            <person name="Zhang Z."/>
            <person name="Yang T."/>
            <person name="Chen M."/>
            <person name="Li J."/>
            <person name="Chen F."/>
            <person name="Yang J."/>
            <person name="Li W."/>
            <person name="Zhang B."/>
            <person name="Zhang Z."/>
            <person name="Wu J."/>
            <person name="Zhang C."/>
            <person name="Long L."/>
            <person name="Xiao J."/>
        </authorList>
    </citation>
    <scope>NUCLEOTIDE SEQUENCE [LARGE SCALE GENOMIC DNA]</scope>
    <source>
        <strain evidence="4 5">SCSIO 10429</strain>
    </source>
</reference>
<dbReference type="InterPro" id="IPR036388">
    <property type="entry name" value="WH-like_DNA-bd_sf"/>
</dbReference>